<dbReference type="Proteomes" id="UP000325849">
    <property type="component" value="Unassembled WGS sequence"/>
</dbReference>
<evidence type="ECO:0000313" key="1">
    <source>
        <dbReference type="EMBL" id="MPY37481.1"/>
    </source>
</evidence>
<accession>A0A5N8VQB3</accession>
<reference evidence="1 2" key="1">
    <citation type="submission" date="2019-07" db="EMBL/GenBank/DDBJ databases">
        <title>New species of Amycolatopsis and Streptomyces.</title>
        <authorList>
            <person name="Duangmal K."/>
            <person name="Teo W.F.A."/>
            <person name="Lipun K."/>
        </authorList>
    </citation>
    <scope>NUCLEOTIDE SEQUENCE [LARGE SCALE GENOMIC DNA]</scope>
    <source>
        <strain evidence="1 2">NBRC 109810</strain>
    </source>
</reference>
<sequence length="110" mass="11499">MVDLVLVGVAVPPAPVGPRALHDVRGAAGGFRFEGLGLLDDRLPRISLRPLPCNTPGVSRKGYPGLCGLLGRVFVPDLGRSAPGVRLRALTLPGCPRMLQVALRACAPQT</sequence>
<evidence type="ECO:0000313" key="2">
    <source>
        <dbReference type="Proteomes" id="UP000325849"/>
    </source>
</evidence>
<dbReference type="AlphaFoldDB" id="A0A5N8VQB3"/>
<keyword evidence="2" id="KW-1185">Reference proteome</keyword>
<gene>
    <name evidence="1" type="ORF">FNH09_41620</name>
</gene>
<proteinExistence type="predicted"/>
<name>A0A5N8VQB3_9ACTN</name>
<comment type="caution">
    <text evidence="1">The sequence shown here is derived from an EMBL/GenBank/DDBJ whole genome shotgun (WGS) entry which is preliminary data.</text>
</comment>
<dbReference type="EMBL" id="VJZD01000318">
    <property type="protein sequence ID" value="MPY37481.1"/>
    <property type="molecule type" value="Genomic_DNA"/>
</dbReference>
<organism evidence="1 2">
    <name type="scientific">Streptomyces adustus</name>
    <dbReference type="NCBI Taxonomy" id="1609272"/>
    <lineage>
        <taxon>Bacteria</taxon>
        <taxon>Bacillati</taxon>
        <taxon>Actinomycetota</taxon>
        <taxon>Actinomycetes</taxon>
        <taxon>Kitasatosporales</taxon>
        <taxon>Streptomycetaceae</taxon>
        <taxon>Streptomyces</taxon>
    </lineage>
</organism>
<protein>
    <submittedName>
        <fullName evidence="1">Uncharacterized protein</fullName>
    </submittedName>
</protein>